<protein>
    <recommendedName>
        <fullName evidence="1">FAD dependent oxidoreductase domain-containing protein</fullName>
    </recommendedName>
</protein>
<evidence type="ECO:0000259" key="1">
    <source>
        <dbReference type="Pfam" id="PF01266"/>
    </source>
</evidence>
<sequence length="198" mass="22062">MTALRLARAGCDVTVYERLPEILSGASFNNQNRLHLGFHYPRDFETAEQCVRGFERFKEVFHEAILGDFPNAYFIASEGSRTSPNDYLAFCEKLQLPYEVFDVGGFEPKVLGVDLGLLINEVVYDCQTLRILLSQRLAESSVEVQASVEVESIRRTSSGFMLDIDGLSVGPYDAIVNCTYSDINRLTSQLCGPTSLPS</sequence>
<organism evidence="2">
    <name type="scientific">marine metagenome</name>
    <dbReference type="NCBI Taxonomy" id="408172"/>
    <lineage>
        <taxon>unclassified sequences</taxon>
        <taxon>metagenomes</taxon>
        <taxon>ecological metagenomes</taxon>
    </lineage>
</organism>
<dbReference type="Gene3D" id="3.50.50.60">
    <property type="entry name" value="FAD/NAD(P)-binding domain"/>
    <property type="match status" value="1"/>
</dbReference>
<dbReference type="InterPro" id="IPR006076">
    <property type="entry name" value="FAD-dep_OxRdtase"/>
</dbReference>
<gene>
    <name evidence="2" type="ORF">METZ01_LOCUS242338</name>
</gene>
<dbReference type="Pfam" id="PF01266">
    <property type="entry name" value="DAO"/>
    <property type="match status" value="1"/>
</dbReference>
<dbReference type="EMBL" id="UINC01062654">
    <property type="protein sequence ID" value="SVB89484.1"/>
    <property type="molecule type" value="Genomic_DNA"/>
</dbReference>
<dbReference type="SUPFAM" id="SSF51971">
    <property type="entry name" value="Nucleotide-binding domain"/>
    <property type="match status" value="1"/>
</dbReference>
<evidence type="ECO:0000313" key="2">
    <source>
        <dbReference type="EMBL" id="SVB89484.1"/>
    </source>
</evidence>
<dbReference type="InterPro" id="IPR036188">
    <property type="entry name" value="FAD/NAD-bd_sf"/>
</dbReference>
<dbReference type="AlphaFoldDB" id="A0A382HQ36"/>
<dbReference type="Gene3D" id="3.30.9.10">
    <property type="entry name" value="D-Amino Acid Oxidase, subunit A, domain 2"/>
    <property type="match status" value="1"/>
</dbReference>
<name>A0A382HQ36_9ZZZZ</name>
<proteinExistence type="predicted"/>
<accession>A0A382HQ36</accession>
<feature type="domain" description="FAD dependent oxidoreductase" evidence="1">
    <location>
        <begin position="2"/>
        <end position="182"/>
    </location>
</feature>
<reference evidence="2" key="1">
    <citation type="submission" date="2018-05" db="EMBL/GenBank/DDBJ databases">
        <authorList>
            <person name="Lanie J.A."/>
            <person name="Ng W.-L."/>
            <person name="Kazmierczak K.M."/>
            <person name="Andrzejewski T.M."/>
            <person name="Davidsen T.M."/>
            <person name="Wayne K.J."/>
            <person name="Tettelin H."/>
            <person name="Glass J.I."/>
            <person name="Rusch D."/>
            <person name="Podicherti R."/>
            <person name="Tsui H.-C.T."/>
            <person name="Winkler M.E."/>
        </authorList>
    </citation>
    <scope>NUCLEOTIDE SEQUENCE</scope>
</reference>